<dbReference type="Proteomes" id="UP000681720">
    <property type="component" value="Unassembled WGS sequence"/>
</dbReference>
<sequence>MDELTDTFKILNINDWCSKEAGVISHIKTPIQNFVFTNNSDEIGKTLRHAIIYFAETLNEADRSS</sequence>
<reference evidence="2" key="1">
    <citation type="submission" date="2021-02" db="EMBL/GenBank/DDBJ databases">
        <authorList>
            <person name="Nowell W R."/>
        </authorList>
    </citation>
    <scope>NUCLEOTIDE SEQUENCE</scope>
</reference>
<evidence type="ECO:0000313" key="2">
    <source>
        <dbReference type="EMBL" id="CAF5199839.1"/>
    </source>
</evidence>
<proteinExistence type="predicted"/>
<dbReference type="Proteomes" id="UP000681967">
    <property type="component" value="Unassembled WGS sequence"/>
</dbReference>
<accession>A0A8S3IKH3</accession>
<evidence type="ECO:0000313" key="3">
    <source>
        <dbReference type="Proteomes" id="UP000681720"/>
    </source>
</evidence>
<protein>
    <submittedName>
        <fullName evidence="2">Uncharacterized protein</fullName>
    </submittedName>
</protein>
<dbReference type="EMBL" id="CAJOBH010279398">
    <property type="protein sequence ID" value="CAF5169916.1"/>
    <property type="molecule type" value="Genomic_DNA"/>
</dbReference>
<dbReference type="EMBL" id="CAJOBJ010344773">
    <property type="protein sequence ID" value="CAF5199839.1"/>
    <property type="molecule type" value="Genomic_DNA"/>
</dbReference>
<evidence type="ECO:0000313" key="1">
    <source>
        <dbReference type="EMBL" id="CAF5169916.1"/>
    </source>
</evidence>
<gene>
    <name evidence="1" type="ORF">BYL167_LOCUS77020</name>
    <name evidence="2" type="ORF">GIL414_LOCUS76175</name>
</gene>
<name>A0A8S3IKH3_9BILA</name>
<comment type="caution">
    <text evidence="2">The sequence shown here is derived from an EMBL/GenBank/DDBJ whole genome shotgun (WGS) entry which is preliminary data.</text>
</comment>
<feature type="non-terminal residue" evidence="2">
    <location>
        <position position="65"/>
    </location>
</feature>
<dbReference type="AlphaFoldDB" id="A0A8S3IKH3"/>
<organism evidence="2 3">
    <name type="scientific">Rotaria magnacalcarata</name>
    <dbReference type="NCBI Taxonomy" id="392030"/>
    <lineage>
        <taxon>Eukaryota</taxon>
        <taxon>Metazoa</taxon>
        <taxon>Spiralia</taxon>
        <taxon>Gnathifera</taxon>
        <taxon>Rotifera</taxon>
        <taxon>Eurotatoria</taxon>
        <taxon>Bdelloidea</taxon>
        <taxon>Philodinida</taxon>
        <taxon>Philodinidae</taxon>
        <taxon>Rotaria</taxon>
    </lineage>
</organism>